<dbReference type="GO" id="GO:0006813">
    <property type="term" value="P:potassium ion transport"/>
    <property type="evidence" value="ECO:0007669"/>
    <property type="project" value="InterPro"/>
</dbReference>
<name>A0A381XH36_9ZZZZ</name>
<keyword evidence="2" id="KW-1133">Transmembrane helix</keyword>
<dbReference type="Pfam" id="PF07885">
    <property type="entry name" value="Ion_trans_2"/>
    <property type="match status" value="1"/>
</dbReference>
<feature type="domain" description="RCK N-terminal" evidence="3">
    <location>
        <begin position="113"/>
        <end position="234"/>
    </location>
</feature>
<proteinExistence type="predicted"/>
<accession>A0A381XH36</accession>
<keyword evidence="2" id="KW-0472">Membrane</keyword>
<comment type="subcellular location">
    <subcellularLocation>
        <location evidence="1">Cell membrane</location>
        <topology evidence="1">Multi-pass membrane protein</topology>
    </subcellularLocation>
</comment>
<dbReference type="PROSITE" id="PS51201">
    <property type="entry name" value="RCK_N"/>
    <property type="match status" value="1"/>
</dbReference>
<dbReference type="InterPro" id="IPR003148">
    <property type="entry name" value="RCK_N"/>
</dbReference>
<dbReference type="EMBL" id="UINC01015121">
    <property type="protein sequence ID" value="SVA63920.1"/>
    <property type="molecule type" value="Genomic_DNA"/>
</dbReference>
<dbReference type="InterPro" id="IPR036291">
    <property type="entry name" value="NAD(P)-bd_dom_sf"/>
</dbReference>
<evidence type="ECO:0000256" key="1">
    <source>
        <dbReference type="ARBA" id="ARBA00004651"/>
    </source>
</evidence>
<dbReference type="Gene3D" id="3.40.50.720">
    <property type="entry name" value="NAD(P)-binding Rossmann-like Domain"/>
    <property type="match status" value="1"/>
</dbReference>
<dbReference type="PANTHER" id="PTHR43833:SF9">
    <property type="entry name" value="POTASSIUM CHANNEL PROTEIN YUGO-RELATED"/>
    <property type="match status" value="1"/>
</dbReference>
<dbReference type="SUPFAM" id="SSF81324">
    <property type="entry name" value="Voltage-gated potassium channels"/>
    <property type="match status" value="1"/>
</dbReference>
<gene>
    <name evidence="4" type="ORF">METZ01_LOCUS116774</name>
</gene>
<evidence type="ECO:0000259" key="3">
    <source>
        <dbReference type="PROSITE" id="PS51201"/>
    </source>
</evidence>
<dbReference type="PANTHER" id="PTHR43833">
    <property type="entry name" value="POTASSIUM CHANNEL PROTEIN 2-RELATED-RELATED"/>
    <property type="match status" value="1"/>
</dbReference>
<keyword evidence="2" id="KW-0812">Transmembrane</keyword>
<dbReference type="GO" id="GO:0005886">
    <property type="term" value="C:plasma membrane"/>
    <property type="evidence" value="ECO:0007669"/>
    <property type="project" value="UniProtKB-SubCell"/>
</dbReference>
<feature type="transmembrane region" description="Helical" evidence="2">
    <location>
        <begin position="12"/>
        <end position="32"/>
    </location>
</feature>
<organism evidence="4">
    <name type="scientific">marine metagenome</name>
    <dbReference type="NCBI Taxonomy" id="408172"/>
    <lineage>
        <taxon>unclassified sequences</taxon>
        <taxon>metagenomes</taxon>
        <taxon>ecological metagenomes</taxon>
    </lineage>
</organism>
<reference evidence="4" key="1">
    <citation type="submission" date="2018-05" db="EMBL/GenBank/DDBJ databases">
        <authorList>
            <person name="Lanie J.A."/>
            <person name="Ng W.-L."/>
            <person name="Kazmierczak K.M."/>
            <person name="Andrzejewski T.M."/>
            <person name="Davidsen T.M."/>
            <person name="Wayne K.J."/>
            <person name="Tettelin H."/>
            <person name="Glass J.I."/>
            <person name="Rusch D."/>
            <person name="Podicherti R."/>
            <person name="Tsui H.-C.T."/>
            <person name="Winkler M.E."/>
        </authorList>
    </citation>
    <scope>NUCLEOTIDE SEQUENCE</scope>
</reference>
<protein>
    <recommendedName>
        <fullName evidence="3">RCK N-terminal domain-containing protein</fullName>
    </recommendedName>
</protein>
<dbReference type="PRINTS" id="PR00169">
    <property type="entry name" value="KCHANNEL"/>
</dbReference>
<dbReference type="Gene3D" id="1.10.287.70">
    <property type="match status" value="1"/>
</dbReference>
<evidence type="ECO:0000313" key="4">
    <source>
        <dbReference type="EMBL" id="SVA63920.1"/>
    </source>
</evidence>
<sequence>MNILGLNISRRTFFVLIGIAFYLILLVVLTSVEKNSQVSNINSFQDSLWYSIVTLTTVGYGDIYPVTPIGRNIGYIFVLGSLGVLGLLISRITEIFVNIRETRKMGLLGSNYRDHIVVIGWDIFAQSVVDELIGAEKQVAIVTDSKDHVDSIRERYNETDVFVLVTDYSNYAVLEKANISQASTVFLNFEDDTQKLVYSLNLKKQYGTVEHVVILNNSDLEDTFHAAGVTFTLSKDGIAAKIVASYIFEPDVARYSVDLLSSAVADSDYDIQQYLVTDNNPYVNREYNKVFQTLKDEHNIILIGISKIRQDGTRKLMKNPSNTITVSPGDYLIMIMTGENEGPITELFGVPEGYKSTS</sequence>
<dbReference type="InterPro" id="IPR013099">
    <property type="entry name" value="K_chnl_dom"/>
</dbReference>
<dbReference type="SUPFAM" id="SSF51735">
    <property type="entry name" value="NAD(P)-binding Rossmann-fold domains"/>
    <property type="match status" value="1"/>
</dbReference>
<feature type="transmembrane region" description="Helical" evidence="2">
    <location>
        <begin position="73"/>
        <end position="97"/>
    </location>
</feature>
<evidence type="ECO:0000256" key="2">
    <source>
        <dbReference type="SAM" id="Phobius"/>
    </source>
</evidence>
<dbReference type="InterPro" id="IPR050721">
    <property type="entry name" value="Trk_Ktr_HKT_K-transport"/>
</dbReference>
<dbReference type="Pfam" id="PF02254">
    <property type="entry name" value="TrkA_N"/>
    <property type="match status" value="1"/>
</dbReference>
<dbReference type="AlphaFoldDB" id="A0A381XH36"/>